<dbReference type="CDD" id="cd00082">
    <property type="entry name" value="HisKA"/>
    <property type="match status" value="1"/>
</dbReference>
<comment type="caution">
    <text evidence="9">The sequence shown here is derived from an EMBL/GenBank/DDBJ whole genome shotgun (WGS) entry which is preliminary data.</text>
</comment>
<evidence type="ECO:0000256" key="1">
    <source>
        <dbReference type="ARBA" id="ARBA00000085"/>
    </source>
</evidence>
<reference evidence="9 10" key="1">
    <citation type="submission" date="2020-08" db="EMBL/GenBank/DDBJ databases">
        <title>Novel species isolated from subtropical streams in China.</title>
        <authorList>
            <person name="Lu H."/>
        </authorList>
    </citation>
    <scope>NUCLEOTIDE SEQUENCE [LARGE SCALE GENOMIC DNA]</scope>
    <source>
        <strain evidence="9 10">NL8W</strain>
    </source>
</reference>
<feature type="domain" description="PAS" evidence="7">
    <location>
        <begin position="132"/>
        <end position="185"/>
    </location>
</feature>
<dbReference type="InterPro" id="IPR052162">
    <property type="entry name" value="Sensor_kinase/Photoreceptor"/>
</dbReference>
<dbReference type="NCBIfam" id="TIGR00229">
    <property type="entry name" value="sensory_box"/>
    <property type="match status" value="2"/>
</dbReference>
<evidence type="ECO:0000256" key="3">
    <source>
        <dbReference type="ARBA" id="ARBA00022553"/>
    </source>
</evidence>
<dbReference type="InterPro" id="IPR003661">
    <property type="entry name" value="HisK_dim/P_dom"/>
</dbReference>
<feature type="domain" description="Histidine kinase" evidence="6">
    <location>
        <begin position="265"/>
        <end position="478"/>
    </location>
</feature>
<dbReference type="PROSITE" id="PS50113">
    <property type="entry name" value="PAC"/>
    <property type="match status" value="2"/>
</dbReference>
<feature type="domain" description="PAS" evidence="7">
    <location>
        <begin position="6"/>
        <end position="58"/>
    </location>
</feature>
<keyword evidence="3" id="KW-0597">Phosphoprotein</keyword>
<dbReference type="PANTHER" id="PTHR43304:SF1">
    <property type="entry name" value="PAC DOMAIN-CONTAINING PROTEIN"/>
    <property type="match status" value="1"/>
</dbReference>
<dbReference type="Gene3D" id="3.30.450.20">
    <property type="entry name" value="PAS domain"/>
    <property type="match status" value="2"/>
</dbReference>
<dbReference type="InterPro" id="IPR000014">
    <property type="entry name" value="PAS"/>
</dbReference>
<dbReference type="InterPro" id="IPR000700">
    <property type="entry name" value="PAS-assoc_C"/>
</dbReference>
<comment type="catalytic activity">
    <reaction evidence="1">
        <text>ATP + protein L-histidine = ADP + protein N-phospho-L-histidine.</text>
        <dbReference type="EC" id="2.7.13.3"/>
    </reaction>
</comment>
<dbReference type="Proteomes" id="UP000646911">
    <property type="component" value="Unassembled WGS sequence"/>
</dbReference>
<evidence type="ECO:0000256" key="5">
    <source>
        <dbReference type="ARBA" id="ARBA00022777"/>
    </source>
</evidence>
<dbReference type="Gene3D" id="1.10.287.130">
    <property type="match status" value="1"/>
</dbReference>
<dbReference type="PROSITE" id="PS50112">
    <property type="entry name" value="PAS"/>
    <property type="match status" value="2"/>
</dbReference>
<gene>
    <name evidence="9" type="ORF">H8L47_10175</name>
</gene>
<dbReference type="InterPro" id="IPR035965">
    <property type="entry name" value="PAS-like_dom_sf"/>
</dbReference>
<evidence type="ECO:0000256" key="4">
    <source>
        <dbReference type="ARBA" id="ARBA00022679"/>
    </source>
</evidence>
<dbReference type="SMART" id="SM00091">
    <property type="entry name" value="PAS"/>
    <property type="match status" value="2"/>
</dbReference>
<dbReference type="InterPro" id="IPR003594">
    <property type="entry name" value="HATPase_dom"/>
</dbReference>
<dbReference type="Pfam" id="PF02518">
    <property type="entry name" value="HATPase_c"/>
    <property type="match status" value="1"/>
</dbReference>
<keyword evidence="4" id="KW-0808">Transferase</keyword>
<feature type="domain" description="PAC" evidence="8">
    <location>
        <begin position="79"/>
        <end position="131"/>
    </location>
</feature>
<dbReference type="SMART" id="SM00388">
    <property type="entry name" value="HisKA"/>
    <property type="match status" value="1"/>
</dbReference>
<dbReference type="PRINTS" id="PR00344">
    <property type="entry name" value="BCTRLSENSOR"/>
</dbReference>
<organism evidence="9 10">
    <name type="scientific">Undibacterium umbellatum</name>
    <dbReference type="NCBI Taxonomy" id="2762300"/>
    <lineage>
        <taxon>Bacteria</taxon>
        <taxon>Pseudomonadati</taxon>
        <taxon>Pseudomonadota</taxon>
        <taxon>Betaproteobacteria</taxon>
        <taxon>Burkholderiales</taxon>
        <taxon>Oxalobacteraceae</taxon>
        <taxon>Undibacterium</taxon>
    </lineage>
</organism>
<evidence type="ECO:0000259" key="8">
    <source>
        <dbReference type="PROSITE" id="PS50113"/>
    </source>
</evidence>
<dbReference type="SUPFAM" id="SSF55785">
    <property type="entry name" value="PYP-like sensor domain (PAS domain)"/>
    <property type="match status" value="2"/>
</dbReference>
<dbReference type="InterPro" id="IPR036890">
    <property type="entry name" value="HATPase_C_sf"/>
</dbReference>
<evidence type="ECO:0000259" key="6">
    <source>
        <dbReference type="PROSITE" id="PS50109"/>
    </source>
</evidence>
<evidence type="ECO:0000313" key="10">
    <source>
        <dbReference type="Proteomes" id="UP000646911"/>
    </source>
</evidence>
<evidence type="ECO:0000256" key="2">
    <source>
        <dbReference type="ARBA" id="ARBA00012438"/>
    </source>
</evidence>
<dbReference type="EMBL" id="JACOFX010000004">
    <property type="protein sequence ID" value="MBC3907934.1"/>
    <property type="molecule type" value="Genomic_DNA"/>
</dbReference>
<dbReference type="PROSITE" id="PS50109">
    <property type="entry name" value="HIS_KIN"/>
    <property type="match status" value="1"/>
</dbReference>
<dbReference type="Gene3D" id="3.30.565.10">
    <property type="entry name" value="Histidine kinase-like ATPase, C-terminal domain"/>
    <property type="match status" value="1"/>
</dbReference>
<dbReference type="SUPFAM" id="SSF55874">
    <property type="entry name" value="ATPase domain of HSP90 chaperone/DNA topoisomerase II/histidine kinase"/>
    <property type="match status" value="1"/>
</dbReference>
<dbReference type="CDD" id="cd00075">
    <property type="entry name" value="HATPase"/>
    <property type="match status" value="1"/>
</dbReference>
<dbReference type="SMART" id="SM00387">
    <property type="entry name" value="HATPase_c"/>
    <property type="match status" value="1"/>
</dbReference>
<dbReference type="SUPFAM" id="SSF47384">
    <property type="entry name" value="Homodimeric domain of signal transducing histidine kinase"/>
    <property type="match status" value="1"/>
</dbReference>
<feature type="domain" description="PAC" evidence="8">
    <location>
        <begin position="204"/>
        <end position="254"/>
    </location>
</feature>
<dbReference type="InterPro" id="IPR013767">
    <property type="entry name" value="PAS_fold"/>
</dbReference>
<keyword evidence="5" id="KW-0418">Kinase</keyword>
<dbReference type="InterPro" id="IPR005467">
    <property type="entry name" value="His_kinase_dom"/>
</dbReference>
<dbReference type="InterPro" id="IPR004358">
    <property type="entry name" value="Sig_transdc_His_kin-like_C"/>
</dbReference>
<keyword evidence="10" id="KW-1185">Reference proteome</keyword>
<evidence type="ECO:0000313" key="9">
    <source>
        <dbReference type="EMBL" id="MBC3907934.1"/>
    </source>
</evidence>
<dbReference type="EC" id="2.7.13.3" evidence="2"/>
<protein>
    <recommendedName>
        <fullName evidence="2">histidine kinase</fullName>
        <ecNumber evidence="2">2.7.13.3</ecNumber>
    </recommendedName>
</protein>
<dbReference type="InterPro" id="IPR036097">
    <property type="entry name" value="HisK_dim/P_sf"/>
</dbReference>
<dbReference type="CDD" id="cd00130">
    <property type="entry name" value="PAS"/>
    <property type="match status" value="2"/>
</dbReference>
<name>A0ABR6Z8J6_9BURK</name>
<dbReference type="Pfam" id="PF00512">
    <property type="entry name" value="HisKA"/>
    <property type="match status" value="1"/>
</dbReference>
<accession>A0ABR6Z8J6</accession>
<proteinExistence type="predicted"/>
<evidence type="ECO:0000259" key="7">
    <source>
        <dbReference type="PROSITE" id="PS50112"/>
    </source>
</evidence>
<dbReference type="PANTHER" id="PTHR43304">
    <property type="entry name" value="PHYTOCHROME-LIKE PROTEIN CPH1"/>
    <property type="match status" value="1"/>
</dbReference>
<dbReference type="Pfam" id="PF13426">
    <property type="entry name" value="PAS_9"/>
    <property type="match status" value="1"/>
</dbReference>
<sequence>MTSQASLELLAAIVNSSEDAIIGSDLNGHIISWNHAASLLFGHAPEAILGQAFALLFPAGQLPDHLTLIQLLEQGSAIGQFETMGQHADGNELPVSLSISAIRDAAGRIFGLSLSARDFSNGYKLAARLAQSERHFRLVVNAAPNAMVLVGQNGLIEMVNDRTEKIFGYQRAELVGLAFDLLVPERFRKQHHEPQAPQMQQMQPAPTLYALRKDGSEFPVEIGLNPIDTADGAKILSAIVDISERQHFIDELSRRNQELKDFAYVASHDLKAPLRGVSQLAMWITEDLEGQINEETREHLHLMRVRITRMEKLLEDLLLYFRADKLGGNIITVDFAELVRDVFELCCSDASFDLELQGSFPKAPTHKAALELVLRNLISNAIKHHDKKSGHIIVRSVASPEDTHYIFEVADDGTGIPPEHHERVFAMFQTLRPRDEVEGSGMGLAVIRKTIESLGGSISLAANQPRGAVFRFSWPRVAE</sequence>
<dbReference type="Pfam" id="PF00989">
    <property type="entry name" value="PAS"/>
    <property type="match status" value="1"/>
</dbReference>
<dbReference type="RefSeq" id="WP_186953490.1">
    <property type="nucleotide sequence ID" value="NZ_JACOFX010000004.1"/>
</dbReference>